<protein>
    <submittedName>
        <fullName evidence="2">Uncharacterized protein</fullName>
    </submittedName>
</protein>
<keyword evidence="3" id="KW-1185">Reference proteome</keyword>
<proteinExistence type="predicted"/>
<gene>
    <name evidence="2" type="ORF">BB561_001032</name>
</gene>
<organism evidence="2 3">
    <name type="scientific">Smittium simulii</name>
    <dbReference type="NCBI Taxonomy" id="133385"/>
    <lineage>
        <taxon>Eukaryota</taxon>
        <taxon>Fungi</taxon>
        <taxon>Fungi incertae sedis</taxon>
        <taxon>Zoopagomycota</taxon>
        <taxon>Kickxellomycotina</taxon>
        <taxon>Harpellomycetes</taxon>
        <taxon>Harpellales</taxon>
        <taxon>Legeriomycetaceae</taxon>
        <taxon>Smittium</taxon>
    </lineage>
</organism>
<sequence length="49" mass="5511">MFNRWEINVKSLNNKLFSLKIIYKAEDDSSVVEHSTADRTAPGSTPGRS</sequence>
<reference evidence="2 3" key="1">
    <citation type="journal article" date="2018" name="MBio">
        <title>Comparative Genomics Reveals the Core Gene Toolbox for the Fungus-Insect Symbiosis.</title>
        <authorList>
            <person name="Wang Y."/>
            <person name="Stata M."/>
            <person name="Wang W."/>
            <person name="Stajich J.E."/>
            <person name="White M.M."/>
            <person name="Moncalvo J.M."/>
        </authorList>
    </citation>
    <scope>NUCLEOTIDE SEQUENCE [LARGE SCALE GENOMIC DNA]</scope>
    <source>
        <strain evidence="2 3">SWE-8-4</strain>
    </source>
</reference>
<comment type="caution">
    <text evidence="2">The sequence shown here is derived from an EMBL/GenBank/DDBJ whole genome shotgun (WGS) entry which is preliminary data.</text>
</comment>
<dbReference type="EMBL" id="MBFR01000027">
    <property type="protein sequence ID" value="PVU96663.1"/>
    <property type="molecule type" value="Genomic_DNA"/>
</dbReference>
<evidence type="ECO:0000313" key="2">
    <source>
        <dbReference type="EMBL" id="PVU96663.1"/>
    </source>
</evidence>
<dbReference type="AlphaFoldDB" id="A0A2T9YWE5"/>
<dbReference type="Proteomes" id="UP000245383">
    <property type="component" value="Unassembled WGS sequence"/>
</dbReference>
<name>A0A2T9YWE5_9FUNG</name>
<accession>A0A2T9YWE5</accession>
<evidence type="ECO:0000313" key="3">
    <source>
        <dbReference type="Proteomes" id="UP000245383"/>
    </source>
</evidence>
<feature type="region of interest" description="Disordered" evidence="1">
    <location>
        <begin position="28"/>
        <end position="49"/>
    </location>
</feature>
<evidence type="ECO:0000256" key="1">
    <source>
        <dbReference type="SAM" id="MobiDB-lite"/>
    </source>
</evidence>